<reference evidence="1 2" key="1">
    <citation type="journal article" date="2010" name="Virol. J.">
        <title>Genomes of the T4-related bacteriophages as windows on microbial genome evolution.</title>
        <authorList>
            <person name="Petrov V.M."/>
            <person name="Ratnayaka S."/>
            <person name="Nolan J.M."/>
            <person name="Miller E.S."/>
            <person name="Karam J.D."/>
        </authorList>
    </citation>
    <scope>NUCLEOTIDE SEQUENCE [LARGE SCALE GENOMIC DNA]</scope>
    <source>
        <strain evidence="1">Acj133</strain>
    </source>
</reference>
<evidence type="ECO:0000313" key="1">
    <source>
        <dbReference type="EMBL" id="ADJ19512.1"/>
    </source>
</evidence>
<gene>
    <name evidence="1" type="primary">54</name>
    <name evidence="1" type="ORF">Acj133p197</name>
</gene>
<name>D9I6D1_9CAUD</name>
<protein>
    <submittedName>
        <fullName evidence="1">Gp54 baseplate tail tube initiator</fullName>
    </submittedName>
</protein>
<dbReference type="GeneID" id="10323184"/>
<evidence type="ECO:0000313" key="2">
    <source>
        <dbReference type="Proteomes" id="UP000000330"/>
    </source>
</evidence>
<dbReference type="KEGG" id="vg:10323184"/>
<proteinExistence type="predicted"/>
<accession>D9I6D1</accession>
<organism evidence="1 2">
    <name type="scientific">Acinetobacter phage 133</name>
    <dbReference type="NCBI Taxonomy" id="2919552"/>
    <lineage>
        <taxon>Viruses</taxon>
        <taxon>Duplodnaviria</taxon>
        <taxon>Heunggongvirae</taxon>
        <taxon>Uroviricota</taxon>
        <taxon>Caudoviricetes</taxon>
        <taxon>Pantevenvirales</taxon>
        <taxon>Straboviridae</taxon>
        <taxon>Tevenvirinae</taxon>
        <taxon>Centumtrigintavirus</taxon>
        <taxon>Centumtrigintavirus cv133</taxon>
        <taxon>Acinetobacter virus 133</taxon>
    </lineage>
</organism>
<dbReference type="Proteomes" id="UP000000330">
    <property type="component" value="Segment"/>
</dbReference>
<dbReference type="RefSeq" id="YP_004300778.1">
    <property type="nucleotide sequence ID" value="NC_015250.1"/>
</dbReference>
<sequence>MNKGIESFASQVRTDFQRTNLFSVMFATTPLSRADELMRKYNATEPDAVLTGDFGWTRDNSHPSLPRMQTDSSVQTSLKYIIGAMTERVMQTLVGRYTVGKHLLEFFGMNKTQESGLSVFAVKLPENRLAHEMDLTHNAPNIKVTGREFDTLVVSFRMAHDGLNFIAMHDWVNAVEDPVTGLKALPIDVESDIQVNLHGRDGLPHTVAMIGGCIPVSVSAPELSYESDNTFSTFDVTFAYRTMQMSKVSRAEAMNWISGGINPNEQPINLGSAPRI</sequence>
<keyword evidence="2" id="KW-1185">Reference proteome</keyword>
<dbReference type="EMBL" id="HM114315">
    <property type="protein sequence ID" value="ADJ19512.1"/>
    <property type="molecule type" value="Genomic_DNA"/>
</dbReference>